<dbReference type="Proteomes" id="UP000289708">
    <property type="component" value="Unassembled WGS sequence"/>
</dbReference>
<dbReference type="InterPro" id="IPR009297">
    <property type="entry name" value="DUF952"/>
</dbReference>
<dbReference type="PANTHER" id="PTHR34129">
    <property type="entry name" value="BLR1139 PROTEIN"/>
    <property type="match status" value="1"/>
</dbReference>
<dbReference type="PANTHER" id="PTHR34129:SF1">
    <property type="entry name" value="DUF952 DOMAIN-CONTAINING PROTEIN"/>
    <property type="match status" value="1"/>
</dbReference>
<sequence length="117" mass="12139">MQTPALIYKIAPAALWAEAERQGAFSGAPVDRQDGFIHFSTAAQAPETAARHFAGQQGLVLAAVDAAALGPALKWEPSRGGALFPHLYGPLPLSAVRWTAPLPIGADGAHAFPEAMA</sequence>
<organism evidence="1 2">
    <name type="scientific">Hansschlegelia zhihuaiae</name>
    <dbReference type="NCBI Taxonomy" id="405005"/>
    <lineage>
        <taxon>Bacteria</taxon>
        <taxon>Pseudomonadati</taxon>
        <taxon>Pseudomonadota</taxon>
        <taxon>Alphaproteobacteria</taxon>
        <taxon>Hyphomicrobiales</taxon>
        <taxon>Methylopilaceae</taxon>
        <taxon>Hansschlegelia</taxon>
    </lineage>
</organism>
<dbReference type="RefSeq" id="WP_128779441.1">
    <property type="nucleotide sequence ID" value="NZ_RYFI01000032.1"/>
</dbReference>
<dbReference type="Pfam" id="PF06108">
    <property type="entry name" value="DUF952"/>
    <property type="match status" value="1"/>
</dbReference>
<evidence type="ECO:0000313" key="1">
    <source>
        <dbReference type="EMBL" id="RXF67539.1"/>
    </source>
</evidence>
<reference evidence="1 2" key="1">
    <citation type="submission" date="2018-12" db="EMBL/GenBank/DDBJ databases">
        <title>bacterium Hansschlegelia zhihuaiae S113.</title>
        <authorList>
            <person name="He J."/>
        </authorList>
    </citation>
    <scope>NUCLEOTIDE SEQUENCE [LARGE SCALE GENOMIC DNA]</scope>
    <source>
        <strain evidence="1 2">S 113</strain>
    </source>
</reference>
<dbReference type="EMBL" id="RYFI01000032">
    <property type="protein sequence ID" value="RXF67539.1"/>
    <property type="molecule type" value="Genomic_DNA"/>
</dbReference>
<proteinExistence type="predicted"/>
<accession>A0A4Q0M4B6</accession>
<evidence type="ECO:0000313" key="2">
    <source>
        <dbReference type="Proteomes" id="UP000289708"/>
    </source>
</evidence>
<keyword evidence="2" id="KW-1185">Reference proteome</keyword>
<name>A0A4Q0M4B6_9HYPH</name>
<dbReference type="Gene3D" id="3.20.170.20">
    <property type="entry name" value="Protein of unknown function DUF952"/>
    <property type="match status" value="1"/>
</dbReference>
<protein>
    <submittedName>
        <fullName evidence="1">DUF952 domain-containing protein</fullName>
    </submittedName>
</protein>
<dbReference type="AlphaFoldDB" id="A0A4Q0M4B6"/>
<comment type="caution">
    <text evidence="1">The sequence shown here is derived from an EMBL/GenBank/DDBJ whole genome shotgun (WGS) entry which is preliminary data.</text>
</comment>
<dbReference type="OrthoDB" id="9799937at2"/>
<gene>
    <name evidence="1" type="ORF">EK403_21135</name>
</gene>
<dbReference type="SUPFAM" id="SSF56399">
    <property type="entry name" value="ADP-ribosylation"/>
    <property type="match status" value="1"/>
</dbReference>